<keyword evidence="3 4" id="KW-0648">Protein biosynthesis</keyword>
<evidence type="ECO:0000256" key="5">
    <source>
        <dbReference type="SAM" id="MobiDB-lite"/>
    </source>
</evidence>
<feature type="compositionally biased region" description="Basic and acidic residues" evidence="5">
    <location>
        <begin position="238"/>
        <end position="262"/>
    </location>
</feature>
<feature type="compositionally biased region" description="Acidic residues" evidence="5">
    <location>
        <begin position="299"/>
        <end position="312"/>
    </location>
</feature>
<evidence type="ECO:0000259" key="8">
    <source>
        <dbReference type="Pfam" id="PF05198"/>
    </source>
</evidence>
<dbReference type="Gene3D" id="3.10.20.80">
    <property type="entry name" value="Translation initiation factor 3 (IF-3), N-terminal domain"/>
    <property type="match status" value="1"/>
</dbReference>
<dbReference type="FunFam" id="3.30.110.10:FF:000001">
    <property type="entry name" value="Translation initiation factor IF-3"/>
    <property type="match status" value="1"/>
</dbReference>
<evidence type="ECO:0000256" key="2">
    <source>
        <dbReference type="ARBA" id="ARBA00022540"/>
    </source>
</evidence>
<feature type="domain" description="Translation initiation factor 3 C-terminal" evidence="7">
    <location>
        <begin position="142"/>
        <end position="227"/>
    </location>
</feature>
<evidence type="ECO:0000256" key="1">
    <source>
        <dbReference type="ARBA" id="ARBA00005439"/>
    </source>
</evidence>
<dbReference type="EMBL" id="HBGY01014832">
    <property type="protein sequence ID" value="CAD9578479.1"/>
    <property type="molecule type" value="Transcribed_RNA"/>
</dbReference>
<dbReference type="InterPro" id="IPR019814">
    <property type="entry name" value="Translation_initiation_fac_3_N"/>
</dbReference>
<evidence type="ECO:0000256" key="6">
    <source>
        <dbReference type="SAM" id="SignalP"/>
    </source>
</evidence>
<name>A0A7S2KJ44_9STRA</name>
<dbReference type="GO" id="GO:0043022">
    <property type="term" value="F:ribosome binding"/>
    <property type="evidence" value="ECO:0007669"/>
    <property type="project" value="TreeGrafter"/>
</dbReference>
<dbReference type="NCBIfam" id="TIGR00168">
    <property type="entry name" value="infC"/>
    <property type="match status" value="1"/>
</dbReference>
<dbReference type="SUPFAM" id="SSF55200">
    <property type="entry name" value="Translation initiation factor IF3, C-terminal domain"/>
    <property type="match status" value="1"/>
</dbReference>
<comment type="subunit">
    <text evidence="4">Monomer.</text>
</comment>
<dbReference type="Pfam" id="PF00707">
    <property type="entry name" value="IF3_C"/>
    <property type="match status" value="1"/>
</dbReference>
<feature type="chain" id="PRO_5031042205" description="Translation initiation factor IF-3" evidence="6">
    <location>
        <begin position="21"/>
        <end position="312"/>
    </location>
</feature>
<proteinExistence type="inferred from homology"/>
<dbReference type="InterPro" id="IPR036787">
    <property type="entry name" value="T_IF-3_N_sf"/>
</dbReference>
<dbReference type="InterPro" id="IPR001288">
    <property type="entry name" value="Translation_initiation_fac_3"/>
</dbReference>
<dbReference type="GO" id="GO:0032790">
    <property type="term" value="P:ribosome disassembly"/>
    <property type="evidence" value="ECO:0007669"/>
    <property type="project" value="TreeGrafter"/>
</dbReference>
<dbReference type="GO" id="GO:0003743">
    <property type="term" value="F:translation initiation factor activity"/>
    <property type="evidence" value="ECO:0007669"/>
    <property type="project" value="UniProtKB-KW"/>
</dbReference>
<keyword evidence="6" id="KW-0732">Signal</keyword>
<evidence type="ECO:0000313" key="9">
    <source>
        <dbReference type="EMBL" id="CAD9578479.1"/>
    </source>
</evidence>
<evidence type="ECO:0000256" key="3">
    <source>
        <dbReference type="ARBA" id="ARBA00022917"/>
    </source>
</evidence>
<accession>A0A7S2KJ44</accession>
<dbReference type="GO" id="GO:0009507">
    <property type="term" value="C:chloroplast"/>
    <property type="evidence" value="ECO:0007669"/>
    <property type="project" value="UniProtKB-SubCell"/>
</dbReference>
<keyword evidence="2 4" id="KW-0396">Initiation factor</keyword>
<comment type="function">
    <text evidence="4">IF-3 binds to the 30S ribosomal subunit and shifts the equilibrium between 70S ribosomes and their 50S and 30S subunits in favor of the free subunits, thus enhancing the availability of 30S subunits on which protein synthesis initiation begins.</text>
</comment>
<dbReference type="AlphaFoldDB" id="A0A7S2KJ44"/>
<dbReference type="SUPFAM" id="SSF54364">
    <property type="entry name" value="Translation initiation factor IF3, N-terminal domain"/>
    <property type="match status" value="1"/>
</dbReference>
<evidence type="ECO:0000256" key="4">
    <source>
        <dbReference type="RuleBase" id="RU000646"/>
    </source>
</evidence>
<dbReference type="InterPro" id="IPR036788">
    <property type="entry name" value="T_IF-3_C_sf"/>
</dbReference>
<feature type="region of interest" description="Disordered" evidence="5">
    <location>
        <begin position="238"/>
        <end position="312"/>
    </location>
</feature>
<gene>
    <name evidence="9" type="ORF">LDAN0321_LOCUS9611</name>
</gene>
<feature type="compositionally biased region" description="Low complexity" evidence="5">
    <location>
        <begin position="263"/>
        <end position="278"/>
    </location>
</feature>
<dbReference type="InterPro" id="IPR019815">
    <property type="entry name" value="Translation_initiation_fac_3_C"/>
</dbReference>
<dbReference type="HAMAP" id="MF_00080">
    <property type="entry name" value="IF_3"/>
    <property type="match status" value="1"/>
</dbReference>
<protein>
    <recommendedName>
        <fullName evidence="4">Translation initiation factor IF-3</fullName>
    </recommendedName>
</protein>
<comment type="similarity">
    <text evidence="1 4">Belongs to the IF-3 family.</text>
</comment>
<dbReference type="PANTHER" id="PTHR10938:SF0">
    <property type="entry name" value="TRANSLATION INITIATION FACTOR IF-3, MITOCHONDRIAL"/>
    <property type="match status" value="1"/>
</dbReference>
<dbReference type="Pfam" id="PF05198">
    <property type="entry name" value="IF3_N"/>
    <property type="match status" value="1"/>
</dbReference>
<dbReference type="Gene3D" id="3.30.110.10">
    <property type="entry name" value="Translation initiation factor 3 (IF-3), C-terminal domain"/>
    <property type="match status" value="1"/>
</dbReference>
<evidence type="ECO:0000259" key="7">
    <source>
        <dbReference type="Pfam" id="PF00707"/>
    </source>
</evidence>
<dbReference type="InterPro" id="IPR019813">
    <property type="entry name" value="Translation_initiation_fac3_CS"/>
</dbReference>
<feature type="domain" description="Translation initiation factor 3 N-terminal" evidence="8">
    <location>
        <begin position="61"/>
        <end position="134"/>
    </location>
</feature>
<reference evidence="9" key="1">
    <citation type="submission" date="2021-01" db="EMBL/GenBank/DDBJ databases">
        <authorList>
            <person name="Corre E."/>
            <person name="Pelletier E."/>
            <person name="Niang G."/>
            <person name="Scheremetjew M."/>
            <person name="Finn R."/>
            <person name="Kale V."/>
            <person name="Holt S."/>
            <person name="Cochrane G."/>
            <person name="Meng A."/>
            <person name="Brown T."/>
            <person name="Cohen L."/>
        </authorList>
    </citation>
    <scope>NUCLEOTIDE SEQUENCE</scope>
    <source>
        <strain evidence="9">B650</strain>
    </source>
</reference>
<dbReference type="PROSITE" id="PS00938">
    <property type="entry name" value="IF3"/>
    <property type="match status" value="1"/>
</dbReference>
<feature type="signal peptide" evidence="6">
    <location>
        <begin position="1"/>
        <end position="20"/>
    </location>
</feature>
<organism evidence="9">
    <name type="scientific">Leptocylindrus danicus</name>
    <dbReference type="NCBI Taxonomy" id="163516"/>
    <lineage>
        <taxon>Eukaryota</taxon>
        <taxon>Sar</taxon>
        <taxon>Stramenopiles</taxon>
        <taxon>Ochrophyta</taxon>
        <taxon>Bacillariophyta</taxon>
        <taxon>Coscinodiscophyceae</taxon>
        <taxon>Chaetocerotophycidae</taxon>
        <taxon>Leptocylindrales</taxon>
        <taxon>Leptocylindraceae</taxon>
        <taxon>Leptocylindrus</taxon>
    </lineage>
</organism>
<comment type="subcellular location">
    <subcellularLocation>
        <location evidence="4">Plastid</location>
        <location evidence="4">Chloroplast</location>
    </subcellularLocation>
</comment>
<dbReference type="PANTHER" id="PTHR10938">
    <property type="entry name" value="TRANSLATION INITIATION FACTOR IF-3"/>
    <property type="match status" value="1"/>
</dbReference>
<sequence>MKISLTTALLILLSGNNTYGFSPIAFQRTSTCKTTTSTELKMVRRGMRRGQPRVIEVKPPMNGELPNTELRVVTPNPKGKDDPLGVMSRDSAIQLAQEMGGLDLIMINPNSDPPVCKIVDYSKYRFEKEKKAKELKKNSKATEVKEVKMSYKIDVHDYEVRRKAANKFILQGNRVKCSIMFKGREIQHDKLGFELLDKLAADLEDVCVMEGRPKRDGRNLSCVITPKPEVVKKINEKKRAVEKEKRRSKEKSKKEYEEKMAAKAEQGNSKSNSESKSNPLPFELKEDDDNDDPLKDLDDLLGGDDLTDDLFK</sequence>